<gene>
    <name evidence="2" type="ORF">LCGC14_2861050</name>
</gene>
<dbReference type="EMBL" id="LAZR01055294">
    <property type="protein sequence ID" value="KKK76696.1"/>
    <property type="molecule type" value="Genomic_DNA"/>
</dbReference>
<evidence type="ECO:0000256" key="1">
    <source>
        <dbReference type="SAM" id="MobiDB-lite"/>
    </source>
</evidence>
<dbReference type="AlphaFoldDB" id="A0A0F9AWT2"/>
<reference evidence="2" key="1">
    <citation type="journal article" date="2015" name="Nature">
        <title>Complex archaea that bridge the gap between prokaryotes and eukaryotes.</title>
        <authorList>
            <person name="Spang A."/>
            <person name="Saw J.H."/>
            <person name="Jorgensen S.L."/>
            <person name="Zaremba-Niedzwiedzka K."/>
            <person name="Martijn J."/>
            <person name="Lind A.E."/>
            <person name="van Eijk R."/>
            <person name="Schleper C."/>
            <person name="Guy L."/>
            <person name="Ettema T.J."/>
        </authorList>
    </citation>
    <scope>NUCLEOTIDE SEQUENCE</scope>
</reference>
<name>A0A0F9AWT2_9ZZZZ</name>
<comment type="caution">
    <text evidence="2">The sequence shown here is derived from an EMBL/GenBank/DDBJ whole genome shotgun (WGS) entry which is preliminary data.</text>
</comment>
<evidence type="ECO:0000313" key="2">
    <source>
        <dbReference type="EMBL" id="KKK76696.1"/>
    </source>
</evidence>
<protein>
    <submittedName>
        <fullName evidence="2">Uncharacterized protein</fullName>
    </submittedName>
</protein>
<organism evidence="2">
    <name type="scientific">marine sediment metagenome</name>
    <dbReference type="NCBI Taxonomy" id="412755"/>
    <lineage>
        <taxon>unclassified sequences</taxon>
        <taxon>metagenomes</taxon>
        <taxon>ecological metagenomes</taxon>
    </lineage>
</organism>
<accession>A0A0F9AWT2</accession>
<proteinExistence type="predicted"/>
<sequence>MDEFELQQGRIIRVKGEDVRRVGLPDWDLHFLEGCEDPEGIRRLLRKAGGKVEHISKSRVYFMQPESDPVPEESAGMGDPLSPDAGGQGPEDATG</sequence>
<feature type="region of interest" description="Disordered" evidence="1">
    <location>
        <begin position="62"/>
        <end position="95"/>
    </location>
</feature>